<sequence>MLRQVVKVKVPKDDRHGLIQEITGAEIRKALFSINGDKSPGPNGYGAAFYHKKWRTVGPDLSELVDPSSLAIQKKVLEEFESMSGLKLNHAKSTAFFVGVIRSEKEQLLQIQEIAEGSLPDFQLPT</sequence>
<evidence type="ECO:0000313" key="2">
    <source>
        <dbReference type="Proteomes" id="UP000325577"/>
    </source>
</evidence>
<reference evidence="1 2" key="1">
    <citation type="submission" date="2019-09" db="EMBL/GenBank/DDBJ databases">
        <title>A chromosome-level genome assembly of the Chinese tupelo Nyssa sinensis.</title>
        <authorList>
            <person name="Yang X."/>
            <person name="Kang M."/>
            <person name="Yang Y."/>
            <person name="Xiong H."/>
            <person name="Wang M."/>
            <person name="Zhang Z."/>
            <person name="Wang Z."/>
            <person name="Wu H."/>
            <person name="Ma T."/>
            <person name="Liu J."/>
            <person name="Xi Z."/>
        </authorList>
    </citation>
    <scope>NUCLEOTIDE SEQUENCE [LARGE SCALE GENOMIC DNA]</scope>
    <source>
        <strain evidence="1">J267</strain>
        <tissue evidence="1">Leaf</tissue>
    </source>
</reference>
<dbReference type="AlphaFoldDB" id="A0A5J5AMH4"/>
<accession>A0A5J5AMH4</accession>
<proteinExistence type="predicted"/>
<gene>
    <name evidence="1" type="ORF">F0562_006676</name>
</gene>
<name>A0A5J5AMH4_9ASTE</name>
<organism evidence="1 2">
    <name type="scientific">Nyssa sinensis</name>
    <dbReference type="NCBI Taxonomy" id="561372"/>
    <lineage>
        <taxon>Eukaryota</taxon>
        <taxon>Viridiplantae</taxon>
        <taxon>Streptophyta</taxon>
        <taxon>Embryophyta</taxon>
        <taxon>Tracheophyta</taxon>
        <taxon>Spermatophyta</taxon>
        <taxon>Magnoliopsida</taxon>
        <taxon>eudicotyledons</taxon>
        <taxon>Gunneridae</taxon>
        <taxon>Pentapetalae</taxon>
        <taxon>asterids</taxon>
        <taxon>Cornales</taxon>
        <taxon>Nyssaceae</taxon>
        <taxon>Nyssa</taxon>
    </lineage>
</organism>
<keyword evidence="2" id="KW-1185">Reference proteome</keyword>
<evidence type="ECO:0000313" key="1">
    <source>
        <dbReference type="EMBL" id="KAA8532183.1"/>
    </source>
</evidence>
<protein>
    <recommendedName>
        <fullName evidence="3">Reverse transcriptase domain-containing protein</fullName>
    </recommendedName>
</protein>
<dbReference type="OrthoDB" id="1934719at2759"/>
<dbReference type="EMBL" id="CM018043">
    <property type="protein sequence ID" value="KAA8532183.1"/>
    <property type="molecule type" value="Genomic_DNA"/>
</dbReference>
<evidence type="ECO:0008006" key="3">
    <source>
        <dbReference type="Google" id="ProtNLM"/>
    </source>
</evidence>
<dbReference type="Proteomes" id="UP000325577">
    <property type="component" value="Linkage Group LG2"/>
</dbReference>